<dbReference type="PROSITE" id="PS01033">
    <property type="entry name" value="GLOBIN"/>
    <property type="match status" value="1"/>
</dbReference>
<gene>
    <name evidence="6" type="primary">GLB-27</name>
    <name evidence="6" type="ORF">KIN20_002173</name>
</gene>
<evidence type="ECO:0000256" key="2">
    <source>
        <dbReference type="ARBA" id="ARBA00022723"/>
    </source>
</evidence>
<dbReference type="GO" id="GO:0005344">
    <property type="term" value="F:oxygen carrier activity"/>
    <property type="evidence" value="ECO:0007669"/>
    <property type="project" value="UniProtKB-KW"/>
</dbReference>
<dbReference type="CDD" id="cd01040">
    <property type="entry name" value="Mb-like"/>
    <property type="match status" value="1"/>
</dbReference>
<evidence type="ECO:0000256" key="4">
    <source>
        <dbReference type="RuleBase" id="RU000356"/>
    </source>
</evidence>
<keyword evidence="3" id="KW-0408">Iron</keyword>
<dbReference type="Proteomes" id="UP001196413">
    <property type="component" value="Unassembled WGS sequence"/>
</dbReference>
<feature type="domain" description="Globin" evidence="5">
    <location>
        <begin position="21"/>
        <end position="170"/>
    </location>
</feature>
<evidence type="ECO:0000313" key="6">
    <source>
        <dbReference type="EMBL" id="KAJ1347175.1"/>
    </source>
</evidence>
<reference evidence="6" key="1">
    <citation type="submission" date="2021-06" db="EMBL/GenBank/DDBJ databases">
        <title>Parelaphostrongylus tenuis whole genome reference sequence.</title>
        <authorList>
            <person name="Garwood T.J."/>
            <person name="Larsen P.A."/>
            <person name="Fountain-Jones N.M."/>
            <person name="Garbe J.R."/>
            <person name="Macchietto M.G."/>
            <person name="Kania S.A."/>
            <person name="Gerhold R.W."/>
            <person name="Richards J.E."/>
            <person name="Wolf T.M."/>
        </authorList>
    </citation>
    <scope>NUCLEOTIDE SEQUENCE</scope>
    <source>
        <strain evidence="6">MNPRO001-30</strain>
        <tissue evidence="6">Meninges</tissue>
    </source>
</reference>
<protein>
    <submittedName>
        <fullName evidence="6">Glb-27p</fullName>
    </submittedName>
</protein>
<accession>A0AAD5LV92</accession>
<dbReference type="GO" id="GO:0046872">
    <property type="term" value="F:metal ion binding"/>
    <property type="evidence" value="ECO:0007669"/>
    <property type="project" value="UniProtKB-KW"/>
</dbReference>
<dbReference type="InterPro" id="IPR000971">
    <property type="entry name" value="Globin"/>
</dbReference>
<comment type="caution">
    <text evidence="6">The sequence shown here is derived from an EMBL/GenBank/DDBJ whole genome shotgun (WGS) entry which is preliminary data.</text>
</comment>
<organism evidence="6 7">
    <name type="scientific">Parelaphostrongylus tenuis</name>
    <name type="common">Meningeal worm</name>
    <dbReference type="NCBI Taxonomy" id="148309"/>
    <lineage>
        <taxon>Eukaryota</taxon>
        <taxon>Metazoa</taxon>
        <taxon>Ecdysozoa</taxon>
        <taxon>Nematoda</taxon>
        <taxon>Chromadorea</taxon>
        <taxon>Rhabditida</taxon>
        <taxon>Rhabditina</taxon>
        <taxon>Rhabditomorpha</taxon>
        <taxon>Strongyloidea</taxon>
        <taxon>Metastrongylidae</taxon>
        <taxon>Parelaphostrongylus</taxon>
    </lineage>
</organism>
<keyword evidence="4" id="KW-0561">Oxygen transport</keyword>
<evidence type="ECO:0000313" key="7">
    <source>
        <dbReference type="Proteomes" id="UP001196413"/>
    </source>
</evidence>
<dbReference type="PANTHER" id="PTHR46458">
    <property type="entry name" value="BLR2807 PROTEIN"/>
    <property type="match status" value="1"/>
</dbReference>
<dbReference type="InterPro" id="IPR009050">
    <property type="entry name" value="Globin-like_sf"/>
</dbReference>
<dbReference type="GO" id="GO:0020037">
    <property type="term" value="F:heme binding"/>
    <property type="evidence" value="ECO:0007669"/>
    <property type="project" value="InterPro"/>
</dbReference>
<dbReference type="Gene3D" id="1.10.490.10">
    <property type="entry name" value="Globins"/>
    <property type="match status" value="1"/>
</dbReference>
<dbReference type="GO" id="GO:0019825">
    <property type="term" value="F:oxygen binding"/>
    <property type="evidence" value="ECO:0007669"/>
    <property type="project" value="InterPro"/>
</dbReference>
<dbReference type="InterPro" id="IPR044399">
    <property type="entry name" value="Mb-like_M"/>
</dbReference>
<dbReference type="SUPFAM" id="SSF46458">
    <property type="entry name" value="Globin-like"/>
    <property type="match status" value="1"/>
</dbReference>
<name>A0AAD5LV92_PARTN</name>
<comment type="similarity">
    <text evidence="4">Belongs to the globin family.</text>
</comment>
<keyword evidence="4" id="KW-0813">Transport</keyword>
<keyword evidence="7" id="KW-1185">Reference proteome</keyword>
<evidence type="ECO:0000256" key="1">
    <source>
        <dbReference type="ARBA" id="ARBA00022617"/>
    </source>
</evidence>
<sequence length="224" mass="25716">MREQSGSIASTIRPTLQVCPSLTPSQVAVLRKSWKHINTKGLITVLSRCFQRLESSCPVVSQCFSSSQQELSTVHQCSVRTVAEHARFLLSMLDKIIDSEQDLEEIREIGARHCILNQRCGFGTAELDRFQEIFVEVILKQDGVRQSKEASRAWRILICSIVDLFRDGFEAQLRQLRRKHSFNAHTRYFENIERRVSNCSQRKASLNVESKADNCVRKISQLDF</sequence>
<dbReference type="InterPro" id="IPR050532">
    <property type="entry name" value="Globin-like_OT"/>
</dbReference>
<evidence type="ECO:0000259" key="5">
    <source>
        <dbReference type="PROSITE" id="PS01033"/>
    </source>
</evidence>
<keyword evidence="2" id="KW-0479">Metal-binding</keyword>
<evidence type="ECO:0000256" key="3">
    <source>
        <dbReference type="ARBA" id="ARBA00023004"/>
    </source>
</evidence>
<dbReference type="EMBL" id="JAHQIW010000287">
    <property type="protein sequence ID" value="KAJ1347175.1"/>
    <property type="molecule type" value="Genomic_DNA"/>
</dbReference>
<dbReference type="Pfam" id="PF00042">
    <property type="entry name" value="Globin"/>
    <property type="match status" value="1"/>
</dbReference>
<dbReference type="InterPro" id="IPR012292">
    <property type="entry name" value="Globin/Proto"/>
</dbReference>
<keyword evidence="1 4" id="KW-0349">Heme</keyword>
<proteinExistence type="inferred from homology"/>
<dbReference type="AlphaFoldDB" id="A0AAD5LV92"/>
<dbReference type="PANTHER" id="PTHR46458:SF17">
    <property type="entry name" value="GLOBIN FAMILY PROFILE DOMAIN-CONTAINING PROTEIN"/>
    <property type="match status" value="1"/>
</dbReference>